<dbReference type="Proteomes" id="UP000015241">
    <property type="component" value="Unassembled WGS sequence"/>
</dbReference>
<sequence>MHNFMCHKYLTFTLGPQINFIIGHNGSGKSAVLSALTVALGGKATSTGRGNGLKAFIREGQQVSEVTVVLKNQGEEAYRPQDYGKSIVITRRFTKEGSSSYKIKSKDGRVVSTKREELSAICDHMNIQVDNPMNILTQDAARQFLSASQPADKYKFFLRGTQLSQLSEEYQTCLESIQSMQKTVKRKSEGLPDLEEALEDAMSRFEEARKAREQRHKADDLKKELAWAHVASKEAELNTRMAEAARLAKRLPRIKKDMQEAQDKIDAASDKVAALEGELEEMGDIDHLLKQKRALQDELRDNKQTLMKLKVCASDALPIWLLMHPTQTEEKQMNDTVKRCNGLIERYDNDIAAERKRIEERSQVKREELDRKIADAERAMTETEAQLEAVRAEKADKIREAEQAESQSKALKVEKDDAQKAVMNAEGELRQCGEAERNKLAPYGNNMAEILKTIERMQWHGNKPVGPLGLYVKVKDPLWAPLMRVQLGNLMTAFAITDGRDRVQLNQLLAQYKNQNSIIISEVDLFDYSRGEPSADVLTVLRVLDVSDPYVLRVMINSAGIEGTYVAHTRAELDHILLSTGRGGFGWSADLYTVRRFPEGGGSSSPITPLRGGDPRNQLFPSRDAAGQRRHLEEALQQAHINCQRINEQMQAVGRRFVHLKQEITRLNARETELNERYRHHKYDRDAAQIEGRPQESTAIATFEEARAEVEAEKQMTVEQFRVANQTKVDLDRASAELVERQNKLQQQIGDFEGGKGKLQGQIEELSIARLEAQQSAQYYEKKLKEEEKEVKTAEETAADVQKEFENWTQKALQYCARWENPRKADEVQRNLDAVQAALREREKRQGASVEEMTIEVNKKKAALDNARRDVKQMLSLIKVLKKSMTLRLTKWHSFRRHIALRCKVYFQYHLSNRGYYGKVLFDHVGGSLQLKVQTDDQTQTQNSREKDPRSLSGGEKSFSTICLLLSLWESIGCPIRCLDEFDVFMDAVNRRISMKMMIDTANASDRKQYVLITPQDMTNIAIGNSVRVHRMTDPERGQGVLAFS</sequence>
<comment type="subcellular location">
    <subcellularLocation>
        <location evidence="2">Chromosome</location>
    </subcellularLocation>
    <subcellularLocation>
        <location evidence="1">Nucleus</location>
    </subcellularLocation>
</comment>
<dbReference type="FunCoup" id="S8F9Z5">
    <property type="interactions" value="519"/>
</dbReference>
<dbReference type="GO" id="GO:0000724">
    <property type="term" value="P:double-strand break repair via homologous recombination"/>
    <property type="evidence" value="ECO:0007669"/>
    <property type="project" value="TreeGrafter"/>
</dbReference>
<keyword evidence="6" id="KW-0227">DNA damage</keyword>
<keyword evidence="8 12" id="KW-0175">Coiled coil</keyword>
<reference evidence="15 16" key="1">
    <citation type="journal article" date="2012" name="Science">
        <title>The Paleozoic origin of enzymatic lignin decomposition reconstructed from 31 fungal genomes.</title>
        <authorList>
            <person name="Floudas D."/>
            <person name="Binder M."/>
            <person name="Riley R."/>
            <person name="Barry K."/>
            <person name="Blanchette R.A."/>
            <person name="Henrissat B."/>
            <person name="Martinez A.T."/>
            <person name="Otillar R."/>
            <person name="Spatafora J.W."/>
            <person name="Yadav J.S."/>
            <person name="Aerts A."/>
            <person name="Benoit I."/>
            <person name="Boyd A."/>
            <person name="Carlson A."/>
            <person name="Copeland A."/>
            <person name="Coutinho P.M."/>
            <person name="de Vries R.P."/>
            <person name="Ferreira P."/>
            <person name="Findley K."/>
            <person name="Foster B."/>
            <person name="Gaskell J."/>
            <person name="Glotzer D."/>
            <person name="Gorecki P."/>
            <person name="Heitman J."/>
            <person name="Hesse C."/>
            <person name="Hori C."/>
            <person name="Igarashi K."/>
            <person name="Jurgens J.A."/>
            <person name="Kallen N."/>
            <person name="Kersten P."/>
            <person name="Kohler A."/>
            <person name="Kuees U."/>
            <person name="Kumar T.K.A."/>
            <person name="Kuo A."/>
            <person name="LaButti K."/>
            <person name="Larrondo L.F."/>
            <person name="Lindquist E."/>
            <person name="Ling A."/>
            <person name="Lombard V."/>
            <person name="Lucas S."/>
            <person name="Lundell T."/>
            <person name="Martin R."/>
            <person name="McLaughlin D.J."/>
            <person name="Morgenstern I."/>
            <person name="Morin E."/>
            <person name="Murat C."/>
            <person name="Nagy L.G."/>
            <person name="Nolan M."/>
            <person name="Ohm R.A."/>
            <person name="Patyshakuliyeva A."/>
            <person name="Rokas A."/>
            <person name="Ruiz-Duenas F.J."/>
            <person name="Sabat G."/>
            <person name="Salamov A."/>
            <person name="Samejima M."/>
            <person name="Schmutz J."/>
            <person name="Slot J.C."/>
            <person name="St John F."/>
            <person name="Stenlid J."/>
            <person name="Sun H."/>
            <person name="Sun S."/>
            <person name="Syed K."/>
            <person name="Tsang A."/>
            <person name="Wiebenga A."/>
            <person name="Young D."/>
            <person name="Pisabarro A."/>
            <person name="Eastwood D.C."/>
            <person name="Martin F."/>
            <person name="Cullen D."/>
            <person name="Grigoriev I.V."/>
            <person name="Hibbett D.S."/>
        </authorList>
    </citation>
    <scope>NUCLEOTIDE SEQUENCE</scope>
    <source>
        <strain evidence="16">FP-58527</strain>
    </source>
</reference>
<keyword evidence="10" id="KW-0234">DNA repair</keyword>
<dbReference type="GO" id="GO:0003684">
    <property type="term" value="F:damaged DNA binding"/>
    <property type="evidence" value="ECO:0007669"/>
    <property type="project" value="TreeGrafter"/>
</dbReference>
<dbReference type="GO" id="GO:0005634">
    <property type="term" value="C:nucleus"/>
    <property type="evidence" value="ECO:0007669"/>
    <property type="project" value="UniProtKB-SubCell"/>
</dbReference>
<dbReference type="InParanoid" id="S8F9Z5"/>
<feature type="coiled-coil region" evidence="12">
    <location>
        <begin position="770"/>
        <end position="884"/>
    </location>
</feature>
<evidence type="ECO:0000256" key="11">
    <source>
        <dbReference type="ARBA" id="ARBA00023242"/>
    </source>
</evidence>
<dbReference type="HOGENOM" id="CLU_009063_0_0_1"/>
<feature type="coiled-coil region" evidence="12">
    <location>
        <begin position="629"/>
        <end position="677"/>
    </location>
</feature>
<evidence type="ECO:0000256" key="4">
    <source>
        <dbReference type="ARBA" id="ARBA00022454"/>
    </source>
</evidence>
<name>S8F9Z5_FOMSC</name>
<evidence type="ECO:0000313" key="16">
    <source>
        <dbReference type="Proteomes" id="UP000015241"/>
    </source>
</evidence>
<dbReference type="STRING" id="743788.S8F9Z5"/>
<dbReference type="PANTHER" id="PTHR19306:SF6">
    <property type="entry name" value="STRUCTURAL MAINTENANCE OF CHROMOSOMES PROTEIN 6"/>
    <property type="match status" value="1"/>
</dbReference>
<dbReference type="EMBL" id="KE504165">
    <property type="protein sequence ID" value="EPS98435.1"/>
    <property type="molecule type" value="Genomic_DNA"/>
</dbReference>
<evidence type="ECO:0000256" key="2">
    <source>
        <dbReference type="ARBA" id="ARBA00004286"/>
    </source>
</evidence>
<feature type="domain" description="RecF/RecN/SMC N-terminal" evidence="14">
    <location>
        <begin position="9"/>
        <end position="1019"/>
    </location>
</feature>
<evidence type="ECO:0000256" key="6">
    <source>
        <dbReference type="ARBA" id="ARBA00022763"/>
    </source>
</evidence>
<dbReference type="Pfam" id="PF02463">
    <property type="entry name" value="SMC_N"/>
    <property type="match status" value="1"/>
</dbReference>
<dbReference type="OrthoDB" id="10072614at2759"/>
<proteinExistence type="inferred from homology"/>
<gene>
    <name evidence="15" type="ORF">FOMPIDRAFT_151986</name>
</gene>
<evidence type="ECO:0000256" key="9">
    <source>
        <dbReference type="ARBA" id="ARBA00023172"/>
    </source>
</evidence>
<keyword evidence="5" id="KW-0547">Nucleotide-binding</keyword>
<evidence type="ECO:0000256" key="8">
    <source>
        <dbReference type="ARBA" id="ARBA00023054"/>
    </source>
</evidence>
<dbReference type="AlphaFoldDB" id="S8F9Z5"/>
<dbReference type="eggNOG" id="KOG0250">
    <property type="taxonomic scope" value="Eukaryota"/>
</dbReference>
<dbReference type="GO" id="GO:0035861">
    <property type="term" value="C:site of double-strand break"/>
    <property type="evidence" value="ECO:0007669"/>
    <property type="project" value="TreeGrafter"/>
</dbReference>
<dbReference type="InterPro" id="IPR027417">
    <property type="entry name" value="P-loop_NTPase"/>
</dbReference>
<accession>S8F9Z5</accession>
<dbReference type="GO" id="GO:0003697">
    <property type="term" value="F:single-stranded DNA binding"/>
    <property type="evidence" value="ECO:0007669"/>
    <property type="project" value="TreeGrafter"/>
</dbReference>
<evidence type="ECO:0000259" key="14">
    <source>
        <dbReference type="Pfam" id="PF02463"/>
    </source>
</evidence>
<keyword evidence="16" id="KW-1185">Reference proteome</keyword>
<protein>
    <recommendedName>
        <fullName evidence="14">RecF/RecN/SMC N-terminal domain-containing protein</fullName>
    </recommendedName>
</protein>
<dbReference type="InterPro" id="IPR003395">
    <property type="entry name" value="RecF/RecN/SMC_N"/>
</dbReference>
<feature type="coiled-coil region" evidence="12">
    <location>
        <begin position="244"/>
        <end position="305"/>
    </location>
</feature>
<keyword evidence="9" id="KW-0233">DNA recombination</keyword>
<dbReference type="PANTHER" id="PTHR19306">
    <property type="entry name" value="STRUCTURAL MAINTENANCE OF CHROMOSOMES 5,6 SMC5, SMC6"/>
    <property type="match status" value="1"/>
</dbReference>
<dbReference type="GO" id="GO:0030915">
    <property type="term" value="C:Smc5-Smc6 complex"/>
    <property type="evidence" value="ECO:0007669"/>
    <property type="project" value="TreeGrafter"/>
</dbReference>
<keyword evidence="7" id="KW-0067">ATP-binding</keyword>
<keyword evidence="11" id="KW-0539">Nucleus</keyword>
<dbReference type="SUPFAM" id="SSF52540">
    <property type="entry name" value="P-loop containing nucleoside triphosphate hydrolases"/>
    <property type="match status" value="1"/>
</dbReference>
<evidence type="ECO:0000313" key="15">
    <source>
        <dbReference type="EMBL" id="EPS98435.1"/>
    </source>
</evidence>
<evidence type="ECO:0000256" key="10">
    <source>
        <dbReference type="ARBA" id="ARBA00023204"/>
    </source>
</evidence>
<evidence type="ECO:0000256" key="7">
    <source>
        <dbReference type="ARBA" id="ARBA00022840"/>
    </source>
</evidence>
<evidence type="ECO:0000256" key="12">
    <source>
        <dbReference type="SAM" id="Coils"/>
    </source>
</evidence>
<evidence type="ECO:0000256" key="1">
    <source>
        <dbReference type="ARBA" id="ARBA00004123"/>
    </source>
</evidence>
<dbReference type="GO" id="GO:0005524">
    <property type="term" value="F:ATP binding"/>
    <property type="evidence" value="ECO:0007669"/>
    <property type="project" value="UniProtKB-KW"/>
</dbReference>
<feature type="coiled-coil region" evidence="12">
    <location>
        <begin position="359"/>
        <end position="428"/>
    </location>
</feature>
<evidence type="ECO:0000256" key="3">
    <source>
        <dbReference type="ARBA" id="ARBA00006793"/>
    </source>
</evidence>
<evidence type="ECO:0000256" key="13">
    <source>
        <dbReference type="SAM" id="MobiDB-lite"/>
    </source>
</evidence>
<comment type="similarity">
    <text evidence="3">Belongs to the SMC family. SMC6 subfamily.</text>
</comment>
<organism evidence="15 16">
    <name type="scientific">Fomitopsis schrenkii</name>
    <name type="common">Brown rot fungus</name>
    <dbReference type="NCBI Taxonomy" id="2126942"/>
    <lineage>
        <taxon>Eukaryota</taxon>
        <taxon>Fungi</taxon>
        <taxon>Dikarya</taxon>
        <taxon>Basidiomycota</taxon>
        <taxon>Agaricomycotina</taxon>
        <taxon>Agaricomycetes</taxon>
        <taxon>Polyporales</taxon>
        <taxon>Fomitopsis</taxon>
    </lineage>
</organism>
<keyword evidence="4" id="KW-0158">Chromosome</keyword>
<evidence type="ECO:0000256" key="5">
    <source>
        <dbReference type="ARBA" id="ARBA00022741"/>
    </source>
</evidence>
<feature type="region of interest" description="Disordered" evidence="13">
    <location>
        <begin position="933"/>
        <end position="956"/>
    </location>
</feature>
<dbReference type="Gene3D" id="3.40.50.300">
    <property type="entry name" value="P-loop containing nucleotide triphosphate hydrolases"/>
    <property type="match status" value="2"/>
</dbReference>
<feature type="compositionally biased region" description="Polar residues" evidence="13">
    <location>
        <begin position="933"/>
        <end position="943"/>
    </location>
</feature>